<dbReference type="EMBL" id="CAFBNF010000198">
    <property type="protein sequence ID" value="CAB4954080.1"/>
    <property type="molecule type" value="Genomic_DNA"/>
</dbReference>
<evidence type="ECO:0000313" key="1">
    <source>
        <dbReference type="EMBL" id="CAB4954080.1"/>
    </source>
</evidence>
<dbReference type="AlphaFoldDB" id="A0A6J7KDD0"/>
<proteinExistence type="predicted"/>
<protein>
    <submittedName>
        <fullName evidence="1">Unannotated protein</fullName>
    </submittedName>
</protein>
<organism evidence="1">
    <name type="scientific">freshwater metagenome</name>
    <dbReference type="NCBI Taxonomy" id="449393"/>
    <lineage>
        <taxon>unclassified sequences</taxon>
        <taxon>metagenomes</taxon>
        <taxon>ecological metagenomes</taxon>
    </lineage>
</organism>
<sequence length="135" mass="13434">MKRHLIVVVAALSLSLSACGLLGGVVGAAGEKVCPTLNAIKAQMASATEANGGKTAGDALAGFNAITAKLETAKADAGEPGKIVIGRIESALTAVSEPLAAVAPDTALKDVPGVAEKQAKVKDAYDSVYAELKCS</sequence>
<name>A0A6J7KDD0_9ZZZZ</name>
<dbReference type="PROSITE" id="PS51257">
    <property type="entry name" value="PROKAR_LIPOPROTEIN"/>
    <property type="match status" value="1"/>
</dbReference>
<accession>A0A6J7KDD0</accession>
<gene>
    <name evidence="1" type="ORF">UFOPK3773_01578</name>
</gene>
<reference evidence="1" key="1">
    <citation type="submission" date="2020-05" db="EMBL/GenBank/DDBJ databases">
        <authorList>
            <person name="Chiriac C."/>
            <person name="Salcher M."/>
            <person name="Ghai R."/>
            <person name="Kavagutti S V."/>
        </authorList>
    </citation>
    <scope>NUCLEOTIDE SEQUENCE</scope>
</reference>